<organism evidence="2 3">
    <name type="scientific">Reticulibacter mediterranei</name>
    <dbReference type="NCBI Taxonomy" id="2778369"/>
    <lineage>
        <taxon>Bacteria</taxon>
        <taxon>Bacillati</taxon>
        <taxon>Chloroflexota</taxon>
        <taxon>Ktedonobacteria</taxon>
        <taxon>Ktedonobacterales</taxon>
        <taxon>Reticulibacteraceae</taxon>
        <taxon>Reticulibacter</taxon>
    </lineage>
</organism>
<dbReference type="Gene3D" id="3.90.1150.10">
    <property type="entry name" value="Aspartate Aminotransferase, domain 1"/>
    <property type="match status" value="1"/>
</dbReference>
<name>A0A8J3IHY9_9CHLR</name>
<dbReference type="RefSeq" id="WP_220202015.1">
    <property type="nucleotide sequence ID" value="NZ_BNJK01000001.1"/>
</dbReference>
<protein>
    <submittedName>
        <fullName evidence="2">Cysteine lyase</fullName>
    </submittedName>
</protein>
<dbReference type="InterPro" id="IPR000192">
    <property type="entry name" value="Aminotrans_V_dom"/>
</dbReference>
<dbReference type="InterPro" id="IPR015421">
    <property type="entry name" value="PyrdxlP-dep_Trfase_major"/>
</dbReference>
<dbReference type="EMBL" id="BNJK01000001">
    <property type="protein sequence ID" value="GHO91095.1"/>
    <property type="molecule type" value="Genomic_DNA"/>
</dbReference>
<dbReference type="PANTHER" id="PTHR43586">
    <property type="entry name" value="CYSTEINE DESULFURASE"/>
    <property type="match status" value="1"/>
</dbReference>
<proteinExistence type="predicted"/>
<keyword evidence="3" id="KW-1185">Reference proteome</keyword>
<dbReference type="InterPro" id="IPR015422">
    <property type="entry name" value="PyrdxlP-dep_Trfase_small"/>
</dbReference>
<sequence>MLESTLDITSIRQELPSVTSHIYMNAASFGPLLRCVPQAMNTWLQKECCEGRPGMATFETIGVLYAEARNYLARLLNAETDEIALTGNTGEGMNIVCQGLKWLPGDEVIITDHEHVSVIILLHYLRDRYGITIRVAELGPGATVPAEEAIASLITPRTRLIVLSHVSFMTGVVLDVRAVAELAHRSDIPVLVDGAQSAGVIPIDVKELDIDFYALPMQKWLCGPDGTGALYVRRKFLEHLQLSYVGGWFSLLRKESGGWGFQNAARRFELGGRHTAAVAGQIASLRWLEETATYRWVFERISYLNNYAYEAIKNVAGVSVLTPHPGASGLLTFTLDASDVGFIEAWLQHNHNIYVRAIFEHNALRISTGFYNTEEEIDCLAQALCEWKNA</sequence>
<evidence type="ECO:0000259" key="1">
    <source>
        <dbReference type="Pfam" id="PF00266"/>
    </source>
</evidence>
<dbReference type="SUPFAM" id="SSF53383">
    <property type="entry name" value="PLP-dependent transferases"/>
    <property type="match status" value="1"/>
</dbReference>
<dbReference type="Gene3D" id="3.40.640.10">
    <property type="entry name" value="Type I PLP-dependent aspartate aminotransferase-like (Major domain)"/>
    <property type="match status" value="1"/>
</dbReference>
<dbReference type="PANTHER" id="PTHR43586:SF4">
    <property type="entry name" value="ISOPENICILLIN N EPIMERASE"/>
    <property type="match status" value="1"/>
</dbReference>
<keyword evidence="2" id="KW-0456">Lyase</keyword>
<comment type="caution">
    <text evidence="2">The sequence shown here is derived from an EMBL/GenBank/DDBJ whole genome shotgun (WGS) entry which is preliminary data.</text>
</comment>
<feature type="domain" description="Aminotransferase class V" evidence="1">
    <location>
        <begin position="23"/>
        <end position="380"/>
    </location>
</feature>
<gene>
    <name evidence="2" type="ORF">KSF_011430</name>
</gene>
<dbReference type="AlphaFoldDB" id="A0A8J3IHY9"/>
<dbReference type="InterPro" id="IPR015424">
    <property type="entry name" value="PyrdxlP-dep_Trfase"/>
</dbReference>
<dbReference type="Pfam" id="PF00266">
    <property type="entry name" value="Aminotran_5"/>
    <property type="match status" value="1"/>
</dbReference>
<reference evidence="2" key="1">
    <citation type="submission" date="2020-10" db="EMBL/GenBank/DDBJ databases">
        <title>Taxonomic study of unclassified bacteria belonging to the class Ktedonobacteria.</title>
        <authorList>
            <person name="Yabe S."/>
            <person name="Wang C.M."/>
            <person name="Zheng Y."/>
            <person name="Sakai Y."/>
            <person name="Cavaletti L."/>
            <person name="Monciardini P."/>
            <person name="Donadio S."/>
        </authorList>
    </citation>
    <scope>NUCLEOTIDE SEQUENCE</scope>
    <source>
        <strain evidence="2">ID150040</strain>
    </source>
</reference>
<accession>A0A8J3IHY9</accession>
<evidence type="ECO:0000313" key="2">
    <source>
        <dbReference type="EMBL" id="GHO91095.1"/>
    </source>
</evidence>
<dbReference type="GO" id="GO:0016829">
    <property type="term" value="F:lyase activity"/>
    <property type="evidence" value="ECO:0007669"/>
    <property type="project" value="UniProtKB-KW"/>
</dbReference>
<evidence type="ECO:0000313" key="3">
    <source>
        <dbReference type="Proteomes" id="UP000597444"/>
    </source>
</evidence>
<dbReference type="Proteomes" id="UP000597444">
    <property type="component" value="Unassembled WGS sequence"/>
</dbReference>